<proteinExistence type="inferred from homology"/>
<dbReference type="InterPro" id="IPR036890">
    <property type="entry name" value="HATPase_C_sf"/>
</dbReference>
<dbReference type="InterPro" id="IPR013760">
    <property type="entry name" value="Topo_IIA-like_dom_sf"/>
</dbReference>
<dbReference type="SUPFAM" id="SSF56719">
    <property type="entry name" value="Type II DNA topoisomerase"/>
    <property type="match status" value="1"/>
</dbReference>
<comment type="caution">
    <text evidence="11">The sequence shown here is derived from an EMBL/GenBank/DDBJ whole genome shotgun (WGS) entry which is preliminary data.</text>
</comment>
<keyword evidence="6" id="KW-0799">Topoisomerase</keyword>
<dbReference type="SMART" id="SM00433">
    <property type="entry name" value="TOP2c"/>
    <property type="match status" value="1"/>
</dbReference>
<dbReference type="Pfam" id="PF01751">
    <property type="entry name" value="Toprim"/>
    <property type="match status" value="1"/>
</dbReference>
<dbReference type="Gene3D" id="3.30.230.10">
    <property type="match status" value="1"/>
</dbReference>
<evidence type="ECO:0000256" key="6">
    <source>
        <dbReference type="ARBA" id="ARBA00023029"/>
    </source>
</evidence>
<evidence type="ECO:0000259" key="9">
    <source>
        <dbReference type="Pfam" id="PF00204"/>
    </source>
</evidence>
<reference evidence="11 12" key="1">
    <citation type="submission" date="2020-02" db="EMBL/GenBank/DDBJ databases">
        <title>Genomic Insights into the Phylogeny and Genetic Plasticity of the Human and Animal Enteric Pathogen Clostridium perfringens.</title>
        <authorList>
            <person name="Feng Y."/>
            <person name="Hu Y."/>
        </authorList>
    </citation>
    <scope>NUCLEOTIDE SEQUENCE [LARGE SCALE GENOMIC DNA]</scope>
    <source>
        <strain evidence="11 12">CP-40</strain>
    </source>
</reference>
<dbReference type="InterPro" id="IPR013759">
    <property type="entry name" value="Topo_IIA_B_C"/>
</dbReference>
<dbReference type="GO" id="GO:0003677">
    <property type="term" value="F:DNA binding"/>
    <property type="evidence" value="ECO:0007669"/>
    <property type="project" value="UniProtKB-KW"/>
</dbReference>
<evidence type="ECO:0000256" key="8">
    <source>
        <dbReference type="ARBA" id="ARBA00023235"/>
    </source>
</evidence>
<evidence type="ECO:0000313" key="11">
    <source>
        <dbReference type="EMBL" id="NGU31155.1"/>
    </source>
</evidence>
<dbReference type="SUPFAM" id="SSF55874">
    <property type="entry name" value="ATPase domain of HSP90 chaperone/DNA topoisomerase II/histidine kinase"/>
    <property type="match status" value="1"/>
</dbReference>
<dbReference type="PRINTS" id="PR00418">
    <property type="entry name" value="TPI2FAMILY"/>
</dbReference>
<dbReference type="Proteomes" id="UP000481454">
    <property type="component" value="Unassembled WGS sequence"/>
</dbReference>
<comment type="catalytic activity">
    <reaction evidence="1">
        <text>ATP-dependent breakage, passage and rejoining of double-stranded DNA.</text>
        <dbReference type="EC" id="5.6.2.2"/>
    </reaction>
</comment>
<dbReference type="GO" id="GO:0034335">
    <property type="term" value="F:DNA negative supercoiling activity"/>
    <property type="evidence" value="ECO:0007669"/>
    <property type="project" value="UniProtKB-ARBA"/>
</dbReference>
<comment type="similarity">
    <text evidence="2">Belongs to the type II topoisomerase GyrB family.</text>
</comment>
<feature type="domain" description="Toprim" evidence="10">
    <location>
        <begin position="416"/>
        <end position="530"/>
    </location>
</feature>
<dbReference type="InterPro" id="IPR006171">
    <property type="entry name" value="TOPRIM_dom"/>
</dbReference>
<feature type="domain" description="DNA topoisomerase type IIA subunit B" evidence="9">
    <location>
        <begin position="209"/>
        <end position="378"/>
    </location>
</feature>
<evidence type="ECO:0000256" key="2">
    <source>
        <dbReference type="ARBA" id="ARBA00010708"/>
    </source>
</evidence>
<evidence type="ECO:0000256" key="4">
    <source>
        <dbReference type="ARBA" id="ARBA00022741"/>
    </source>
</evidence>
<protein>
    <recommendedName>
        <fullName evidence="3">DNA topoisomerase (ATP-hydrolyzing)</fullName>
        <ecNumber evidence="3">5.6.2.2</ecNumber>
    </recommendedName>
</protein>
<dbReference type="PANTHER" id="PTHR45866">
    <property type="entry name" value="DNA GYRASE/TOPOISOMERASE SUBUNIT B"/>
    <property type="match status" value="1"/>
</dbReference>
<name>A0AAP6WPY7_CLOPF</name>
<dbReference type="InterPro" id="IPR020568">
    <property type="entry name" value="Ribosomal_Su5_D2-typ_SF"/>
</dbReference>
<dbReference type="InterPro" id="IPR014721">
    <property type="entry name" value="Ribsml_uS5_D2-typ_fold_subgr"/>
</dbReference>
<sequence length="650" mass="74468">MAEIRTLSHREQCREKLPVYFGSNDNFYHPVRESVVNARDILKDLDSGIIEVILHDDCETITIKDNGTGLPMDGETNGVPNYELLLLTLFAGTKMNNGGTDGGTNGCGNTVTNFTSSYFKAVAKRNNKEYLIEFENGGQIKTPFTIVGDTNKHGTEITFRLDKDVYTNTIFDPNVIEGICEKICATSSNITSRFIHKDTVKEFNYNSLDDYLNTYLKEPQIKNINLPFKRFETKNKNEIEKTDIEIVLNIDNEKTTQDSFLNGIYLPEKGTIHDGILIGLRNSINKFAKENALYTKKEKQIGIKDIEEVISYAALVESTHVSYENQVKFKTKKELYRSLTQSYIEDYFEIFKIENRDVMTFITNKVIISKRANEKAENSIKDIKKALESKIINSPQERPSKFVPCRSKNKDEIQFIVIEGDSALNPIKLARNPLFQCIMPLKGKPINVLKNPLDKVLKNQEFTDIYKIMGCGLEYQGKQIKGLPKFDINNLNIKELLIGTDLDLDGLHIQCLMLAMLFTFSPELIAQGKVKILYTPLYVFKCNKEVSWENQLSKTILIYSEDEKNKFAEYLKDNNVKFKDTRYKGIGGLPTSIMSKALNPETMVAKKITMKDCFKAKEILDLFMSDETLEDRKDFIQKYGKEYFDFSIFE</sequence>
<dbReference type="AlphaFoldDB" id="A0AAP6WPY7"/>
<keyword evidence="4" id="KW-0547">Nucleotide-binding</keyword>
<dbReference type="GO" id="GO:0006265">
    <property type="term" value="P:DNA topological change"/>
    <property type="evidence" value="ECO:0007669"/>
    <property type="project" value="InterPro"/>
</dbReference>
<dbReference type="SUPFAM" id="SSF54211">
    <property type="entry name" value="Ribosomal protein S5 domain 2-like"/>
    <property type="match status" value="1"/>
</dbReference>
<dbReference type="InterPro" id="IPR001241">
    <property type="entry name" value="Topo_IIA"/>
</dbReference>
<dbReference type="Pfam" id="PF00204">
    <property type="entry name" value="DNA_gyraseB"/>
    <property type="match status" value="1"/>
</dbReference>
<keyword evidence="7" id="KW-0238">DNA-binding</keyword>
<dbReference type="EMBL" id="JAALLZ010000006">
    <property type="protein sequence ID" value="NGU31155.1"/>
    <property type="molecule type" value="Genomic_DNA"/>
</dbReference>
<evidence type="ECO:0000313" key="12">
    <source>
        <dbReference type="Proteomes" id="UP000481454"/>
    </source>
</evidence>
<organism evidence="11 12">
    <name type="scientific">Clostridium perfringens</name>
    <dbReference type="NCBI Taxonomy" id="1502"/>
    <lineage>
        <taxon>Bacteria</taxon>
        <taxon>Bacillati</taxon>
        <taxon>Bacillota</taxon>
        <taxon>Clostridia</taxon>
        <taxon>Eubacteriales</taxon>
        <taxon>Clostridiaceae</taxon>
        <taxon>Clostridium</taxon>
    </lineage>
</organism>
<gene>
    <name evidence="11" type="ORF">G6Z34_13780</name>
</gene>
<evidence type="ECO:0000259" key="10">
    <source>
        <dbReference type="Pfam" id="PF01751"/>
    </source>
</evidence>
<evidence type="ECO:0000256" key="7">
    <source>
        <dbReference type="ARBA" id="ARBA00023125"/>
    </source>
</evidence>
<accession>A0AAP6WPY7</accession>
<dbReference type="RefSeq" id="WP_164801095.1">
    <property type="nucleotide sequence ID" value="NZ_JAALLZ010000006.1"/>
</dbReference>
<dbReference type="GO" id="GO:0005524">
    <property type="term" value="F:ATP binding"/>
    <property type="evidence" value="ECO:0007669"/>
    <property type="project" value="UniProtKB-KW"/>
</dbReference>
<dbReference type="Gene3D" id="3.30.565.10">
    <property type="entry name" value="Histidine kinase-like ATPase, C-terminal domain"/>
    <property type="match status" value="1"/>
</dbReference>
<dbReference type="InterPro" id="IPR013506">
    <property type="entry name" value="Topo_IIA_bsu_dom2"/>
</dbReference>
<evidence type="ECO:0000256" key="5">
    <source>
        <dbReference type="ARBA" id="ARBA00022840"/>
    </source>
</evidence>
<dbReference type="PANTHER" id="PTHR45866:SF1">
    <property type="entry name" value="DNA GYRASE SUBUNIT B, MITOCHONDRIAL"/>
    <property type="match status" value="1"/>
</dbReference>
<keyword evidence="8" id="KW-0413">Isomerase</keyword>
<evidence type="ECO:0000256" key="1">
    <source>
        <dbReference type="ARBA" id="ARBA00000185"/>
    </source>
</evidence>
<dbReference type="EC" id="5.6.2.2" evidence="3"/>
<keyword evidence="5" id="KW-0067">ATP-binding</keyword>
<dbReference type="Gene3D" id="3.40.50.670">
    <property type="match status" value="1"/>
</dbReference>
<evidence type="ECO:0000256" key="3">
    <source>
        <dbReference type="ARBA" id="ARBA00012895"/>
    </source>
</evidence>